<gene>
    <name evidence="1" type="ORF">A0U89_07080</name>
</gene>
<dbReference type="EMBL" id="CP014674">
    <property type="protein sequence ID" value="AOX16940.1"/>
    <property type="molecule type" value="Genomic_DNA"/>
</dbReference>
<protein>
    <submittedName>
        <fullName evidence="1">Uncharacterized protein</fullName>
    </submittedName>
</protein>
<accession>A0A1D8UTG8</accession>
<dbReference type="Proteomes" id="UP000179145">
    <property type="component" value="Chromosome"/>
</dbReference>
<proteinExistence type="predicted"/>
<dbReference type="RefSeq" id="WP_070402640.1">
    <property type="nucleotide sequence ID" value="NZ_BJVW01000003.1"/>
</dbReference>
<name>A0A1D8UTG8_9PROT</name>
<dbReference type="STRING" id="153496.A0U89_07080"/>
<dbReference type="AlphaFoldDB" id="A0A1D8UTG8"/>
<sequence length="92" mass="10612">MLKDIERVPYILKTKRQDDGSEKITFLLPMDGLESKDWPQVTTTVPSELLGKNVTRIEMLFEIMKPFARNANASFETLESLSRSARSQRLPR</sequence>
<organism evidence="1 2">
    <name type="scientific">Kozakia baliensis</name>
    <dbReference type="NCBI Taxonomy" id="153496"/>
    <lineage>
        <taxon>Bacteria</taxon>
        <taxon>Pseudomonadati</taxon>
        <taxon>Pseudomonadota</taxon>
        <taxon>Alphaproteobacteria</taxon>
        <taxon>Acetobacterales</taxon>
        <taxon>Acetobacteraceae</taxon>
        <taxon>Kozakia</taxon>
    </lineage>
</organism>
<keyword evidence="2" id="KW-1185">Reference proteome</keyword>
<evidence type="ECO:0000313" key="1">
    <source>
        <dbReference type="EMBL" id="AOX16940.1"/>
    </source>
</evidence>
<evidence type="ECO:0000313" key="2">
    <source>
        <dbReference type="Proteomes" id="UP000179145"/>
    </source>
</evidence>
<reference evidence="1 2" key="1">
    <citation type="journal article" date="2016" name="Microb. Cell Fact.">
        <title>Dissection of exopolysaccharide biosynthesis in Kozakia baliensis.</title>
        <authorList>
            <person name="Brandt J.U."/>
            <person name="Jakob F."/>
            <person name="Behr J."/>
            <person name="Geissler A.J."/>
            <person name="Vogel R.F."/>
        </authorList>
    </citation>
    <scope>NUCLEOTIDE SEQUENCE [LARGE SCALE GENOMIC DNA]</scope>
    <source>
        <strain evidence="1 2">DSM 14400</strain>
    </source>
</reference>
<dbReference type="KEGG" id="kba:A0U89_07080"/>